<gene>
    <name evidence="2" type="ORF">ACFPER_07405</name>
</gene>
<proteinExistence type="inferred from homology"/>
<dbReference type="InterPro" id="IPR036390">
    <property type="entry name" value="WH_DNA-bd_sf"/>
</dbReference>
<dbReference type="SUPFAM" id="SSF46785">
    <property type="entry name" value="Winged helix' DNA-binding domain"/>
    <property type="match status" value="1"/>
</dbReference>
<dbReference type="InterPro" id="IPR036388">
    <property type="entry name" value="WH-like_DNA-bd_sf"/>
</dbReference>
<dbReference type="InterPro" id="IPR043129">
    <property type="entry name" value="ATPase_NBD"/>
</dbReference>
<evidence type="ECO:0000313" key="3">
    <source>
        <dbReference type="Proteomes" id="UP001595960"/>
    </source>
</evidence>
<dbReference type="PANTHER" id="PTHR18964">
    <property type="entry name" value="ROK (REPRESSOR, ORF, KINASE) FAMILY"/>
    <property type="match status" value="1"/>
</dbReference>
<name>A0ABV9R4F3_9MICO</name>
<dbReference type="EMBL" id="JBHSJC010000001">
    <property type="protein sequence ID" value="MFC4828608.1"/>
    <property type="molecule type" value="Genomic_DNA"/>
</dbReference>
<dbReference type="Pfam" id="PF00480">
    <property type="entry name" value="ROK"/>
    <property type="match status" value="1"/>
</dbReference>
<organism evidence="2 3">
    <name type="scientific">Agromyces aurantiacus</name>
    <dbReference type="NCBI Taxonomy" id="165814"/>
    <lineage>
        <taxon>Bacteria</taxon>
        <taxon>Bacillati</taxon>
        <taxon>Actinomycetota</taxon>
        <taxon>Actinomycetes</taxon>
        <taxon>Micrococcales</taxon>
        <taxon>Microbacteriaceae</taxon>
        <taxon>Agromyces</taxon>
    </lineage>
</organism>
<dbReference type="SUPFAM" id="SSF53067">
    <property type="entry name" value="Actin-like ATPase domain"/>
    <property type="match status" value="1"/>
</dbReference>
<comment type="caution">
    <text evidence="2">The sequence shown here is derived from an EMBL/GenBank/DDBJ whole genome shotgun (WGS) entry which is preliminary data.</text>
</comment>
<evidence type="ECO:0000256" key="1">
    <source>
        <dbReference type="ARBA" id="ARBA00006479"/>
    </source>
</evidence>
<dbReference type="Gene3D" id="3.30.420.40">
    <property type="match status" value="2"/>
</dbReference>
<keyword evidence="3" id="KW-1185">Reference proteome</keyword>
<comment type="similarity">
    <text evidence="1">Belongs to the ROK (NagC/XylR) family.</text>
</comment>
<dbReference type="RefSeq" id="WP_204391774.1">
    <property type="nucleotide sequence ID" value="NZ_JAFBBW010000001.1"/>
</dbReference>
<accession>A0ABV9R4F3</accession>
<dbReference type="InterPro" id="IPR000600">
    <property type="entry name" value="ROK"/>
</dbReference>
<dbReference type="Gene3D" id="1.10.10.10">
    <property type="entry name" value="Winged helix-like DNA-binding domain superfamily/Winged helix DNA-binding domain"/>
    <property type="match status" value="1"/>
</dbReference>
<evidence type="ECO:0000313" key="2">
    <source>
        <dbReference type="EMBL" id="MFC4828608.1"/>
    </source>
</evidence>
<reference evidence="3" key="1">
    <citation type="journal article" date="2019" name="Int. J. Syst. Evol. Microbiol.">
        <title>The Global Catalogue of Microorganisms (GCM) 10K type strain sequencing project: providing services to taxonomists for standard genome sequencing and annotation.</title>
        <authorList>
            <consortium name="The Broad Institute Genomics Platform"/>
            <consortium name="The Broad Institute Genome Sequencing Center for Infectious Disease"/>
            <person name="Wu L."/>
            <person name="Ma J."/>
        </authorList>
    </citation>
    <scope>NUCLEOTIDE SEQUENCE [LARGE SCALE GENOMIC DNA]</scope>
    <source>
        <strain evidence="3">CGMCC 1.12192</strain>
    </source>
</reference>
<dbReference type="PANTHER" id="PTHR18964:SF149">
    <property type="entry name" value="BIFUNCTIONAL UDP-N-ACETYLGLUCOSAMINE 2-EPIMERASE_N-ACETYLMANNOSAMINE KINASE"/>
    <property type="match status" value="1"/>
</dbReference>
<dbReference type="Proteomes" id="UP001595960">
    <property type="component" value="Unassembled WGS sequence"/>
</dbReference>
<protein>
    <submittedName>
        <fullName evidence="2">ROK family protein</fullName>
    </submittedName>
</protein>
<sequence length="385" mass="39659">MTTADAEMSDSARDLARLVLIHGPVSRAELGRRLGLSPASLTRLSKPFLERGLFVETAEAAPAGAGRPAKPLDVRVDAGRFVGVKLTGDTAHAALTDLRASQLADAERTLRDHEVASVVDAVVALVHELGAAADLADGELAGVGVSIGGNVADQRVVTRAPFLGWRDVALADLLEARLGVPVDLENDVTALTVAEQWFGPARGTDAFAVVTVGAGVGYGLVMHDRVVTTRDTGLGLGGHLPLDPSGPLCADGHRGCASAMLSIPSICAQLGIALGREVRYDEVLELAASGHPLARSVTDAAGRALGRMMAYIANLAMVDTIVLSGEGVALWEVAGETALASLALDRDPEATPVVVHVDDAGFDSWARGAAAVAIQGALARLRLPA</sequence>